<evidence type="ECO:0000259" key="1">
    <source>
        <dbReference type="Pfam" id="PF10022"/>
    </source>
</evidence>
<dbReference type="PANTHER" id="PTHR35339:SF4">
    <property type="entry name" value="LINALOOL DEHYDRATASE_ISOMERASE DOMAIN-CONTAINING PROTEIN"/>
    <property type="match status" value="1"/>
</dbReference>
<sequence length="655" mass="69080">MGEQFVPSMPAGADWDRDQWVAYADRLLAAARPFASAGNARITFPGAEGGYGRAVDGLEGFARTFLLAGFRIAGARGEGVDDLIDFYARGIAAGVDPDAEDRWVRLDEHGQAKVEAASLAVVLDMTRPWIWERLDATTRERVIAYLAPAVGDDTYPKTNWLWFRLVVETFLRSVGGPWSPEDVAADLALHDSLVREDGWISDGFERAYDHYVGWALHVYPVLWSRMQGADELAGDRTAGDVALLDRYLQDAVALVGGDGSPLVQGRSLIYRYAAAAPFWVGAIAGVPSVPLGQLRRAAGAMVGHFAERGAPDADGILSLGWHDEWRMLAQSYSGTGSPYWAVKGLLGIALPADHPVWTAEPIALPIETGDDLRSVRAAGWIVSATAADGIVRVINHGTDKALAGGLVGDSPLYARIGYSTATAPLLDADAWLAPLEQSAVLVSGDGRVTHRSAMELLDVRVQDDTDGRVGIATSRSRAHWITPRPAENRHGAGVAGDVEIAGTVEIHSLVRGPWEVRLVRVTDLTAAGVEAVALRIGGWAVAADADAGITRVVAEDGALAAAGALRSSIRSLGVDVAASVVVRADAGPLGAYSAVPVVETAVAPGEWTAVIVELSATDAAPQSPAGVVIDADGTISVTWPDARATTSRLIDSGRA</sequence>
<reference evidence="2 3" key="1">
    <citation type="submission" date="2015-02" db="EMBL/GenBank/DDBJ databases">
        <title>Draft genome sequences of ten Microbacterium spp. with emphasis on heavy metal contaminated environments.</title>
        <authorList>
            <person name="Corretto E."/>
        </authorList>
    </citation>
    <scope>NUCLEOTIDE SEQUENCE [LARGE SCALE GENOMIC DNA]</scope>
    <source>
        <strain evidence="2 3">DSM 12510</strain>
    </source>
</reference>
<dbReference type="InterPro" id="IPR049349">
    <property type="entry name" value="DUF2264_N"/>
</dbReference>
<dbReference type="Pfam" id="PF10022">
    <property type="entry name" value="DUF2264"/>
    <property type="match status" value="1"/>
</dbReference>
<feature type="domain" description="DUF2264" evidence="1">
    <location>
        <begin position="16"/>
        <end position="361"/>
    </location>
</feature>
<dbReference type="PATRIC" id="fig|92835.4.peg.1172"/>
<organism evidence="2 3">
    <name type="scientific">Microbacterium terrae</name>
    <dbReference type="NCBI Taxonomy" id="69369"/>
    <lineage>
        <taxon>Bacteria</taxon>
        <taxon>Bacillati</taxon>
        <taxon>Actinomycetota</taxon>
        <taxon>Actinomycetes</taxon>
        <taxon>Micrococcales</taxon>
        <taxon>Microbacteriaceae</taxon>
        <taxon>Microbacterium</taxon>
    </lineage>
</organism>
<proteinExistence type="predicted"/>
<evidence type="ECO:0000313" key="3">
    <source>
        <dbReference type="Proteomes" id="UP000033956"/>
    </source>
</evidence>
<evidence type="ECO:0000313" key="2">
    <source>
        <dbReference type="EMBL" id="KJL42651.1"/>
    </source>
</evidence>
<protein>
    <recommendedName>
        <fullName evidence="1">DUF2264 domain-containing protein</fullName>
    </recommendedName>
</protein>
<gene>
    <name evidence="2" type="ORF">RS81_01153</name>
</gene>
<dbReference type="STRING" id="92835.RS81_01153"/>
<dbReference type="InterPro" id="IPR016624">
    <property type="entry name" value="UCP014753"/>
</dbReference>
<dbReference type="EMBL" id="JYIZ01000041">
    <property type="protein sequence ID" value="KJL42651.1"/>
    <property type="molecule type" value="Genomic_DNA"/>
</dbReference>
<comment type="caution">
    <text evidence="2">The sequence shown here is derived from an EMBL/GenBank/DDBJ whole genome shotgun (WGS) entry which is preliminary data.</text>
</comment>
<dbReference type="AlphaFoldDB" id="A0A0M2H8C1"/>
<name>A0A0M2H8C1_9MICO</name>
<keyword evidence="3" id="KW-1185">Reference proteome</keyword>
<dbReference type="PANTHER" id="PTHR35339">
    <property type="entry name" value="LINALOOL DEHYDRATASE_ISOMERASE DOMAIN-CONTAINING PROTEIN"/>
    <property type="match status" value="1"/>
</dbReference>
<accession>A0A0M2H8C1</accession>
<dbReference type="RefSeq" id="WP_245243960.1">
    <property type="nucleotide sequence ID" value="NZ_BAAAUP010000003.1"/>
</dbReference>
<dbReference type="Proteomes" id="UP000033956">
    <property type="component" value="Unassembled WGS sequence"/>
</dbReference>